<dbReference type="Pfam" id="PF00015">
    <property type="entry name" value="MCPsignal"/>
    <property type="match status" value="1"/>
</dbReference>
<dbReference type="Gene3D" id="1.10.287.950">
    <property type="entry name" value="Methyl-accepting chemotaxis protein"/>
    <property type="match status" value="1"/>
</dbReference>
<comment type="similarity">
    <text evidence="8">Belongs to the methyl-accepting chemotaxis (MCP) protein family.</text>
</comment>
<dbReference type="Pfam" id="PF00672">
    <property type="entry name" value="HAMP"/>
    <property type="match status" value="1"/>
</dbReference>
<evidence type="ECO:0000256" key="5">
    <source>
        <dbReference type="ARBA" id="ARBA00022989"/>
    </source>
</evidence>
<keyword evidence="16" id="KW-1185">Reference proteome</keyword>
<feature type="domain" description="Methyl-accepting transducer" evidence="11">
    <location>
        <begin position="368"/>
        <end position="604"/>
    </location>
</feature>
<keyword evidence="6 10" id="KW-0472">Membrane</keyword>
<organism evidence="15 16">
    <name type="scientific">Denitrificimonas caeni</name>
    <dbReference type="NCBI Taxonomy" id="521720"/>
    <lineage>
        <taxon>Bacteria</taxon>
        <taxon>Pseudomonadati</taxon>
        <taxon>Pseudomonadota</taxon>
        <taxon>Gammaproteobacteria</taxon>
        <taxon>Pseudomonadales</taxon>
        <taxon>Pseudomonadaceae</taxon>
        <taxon>Denitrificimonas</taxon>
    </lineage>
</organism>
<feature type="domain" description="HAMP" evidence="13">
    <location>
        <begin position="311"/>
        <end position="363"/>
    </location>
</feature>
<accession>A0AAE9VRU4</accession>
<evidence type="ECO:0000313" key="15">
    <source>
        <dbReference type="EMBL" id="WBE26253.1"/>
    </source>
</evidence>
<dbReference type="EMBL" id="CP114976">
    <property type="protein sequence ID" value="WBE26253.1"/>
    <property type="molecule type" value="Genomic_DNA"/>
</dbReference>
<dbReference type="Proteomes" id="UP001212189">
    <property type="component" value="Chromosome"/>
</dbReference>
<evidence type="ECO:0000259" key="14">
    <source>
        <dbReference type="PROSITE" id="PS51753"/>
    </source>
</evidence>
<evidence type="ECO:0000256" key="3">
    <source>
        <dbReference type="ARBA" id="ARBA00022519"/>
    </source>
</evidence>
<evidence type="ECO:0000259" key="11">
    <source>
        <dbReference type="PROSITE" id="PS50111"/>
    </source>
</evidence>
<dbReference type="InterPro" id="IPR000727">
    <property type="entry name" value="T_SNARE_dom"/>
</dbReference>
<keyword evidence="3" id="KW-0997">Cell inner membrane</keyword>
<gene>
    <name evidence="15" type="ORF">O6P33_05340</name>
</gene>
<evidence type="ECO:0000256" key="9">
    <source>
        <dbReference type="PROSITE-ProRule" id="PRU00284"/>
    </source>
</evidence>
<evidence type="ECO:0000259" key="13">
    <source>
        <dbReference type="PROSITE" id="PS50885"/>
    </source>
</evidence>
<dbReference type="KEGG" id="dce:O6P33_05340"/>
<dbReference type="PROSITE" id="PS50192">
    <property type="entry name" value="T_SNARE"/>
    <property type="match status" value="1"/>
</dbReference>
<keyword evidence="4 10" id="KW-0812">Transmembrane</keyword>
<dbReference type="InterPro" id="IPR003660">
    <property type="entry name" value="HAMP_dom"/>
</dbReference>
<dbReference type="PANTHER" id="PTHR32089">
    <property type="entry name" value="METHYL-ACCEPTING CHEMOTAXIS PROTEIN MCPB"/>
    <property type="match status" value="1"/>
</dbReference>
<dbReference type="Pfam" id="PF16591">
    <property type="entry name" value="HBM"/>
    <property type="match status" value="1"/>
</dbReference>
<sequence>MKNIKVSVKLAISIGAILLLIIILAANGLYNINHILMRGDNTLQLTQIDLASKDLLIASSRYNASADEKYIQQTQALIADIQKNITNVRPKLTEQHGIEAINQIATNVENYSKAFADNVQAQQKQASNLDSAVSSGLQTIALLNELNELVNGSAQQPILHEDFYDTVTGRLAADLAQARYILAYTARVFLMEESAQSLQRLEDRFTELQAISQQLRPRLHGQAASLLADSSVALESYMSVLRQTYELDQAQLAAAAVVDNVYANMRRNIDQILEIQTVFRAKVASSAKFTSITLTLIAIVLGSLIGILIVRQITRPLNQAISIAQAIGNSDMTGTSVEQRKDEFGTLLKALNQTRNNLSGALGEVNGITTQLAAAAEELSVVTNQTSAGVHNQRIETEQVATAMNEMSATVHEVAQNAEEAATAAQKADHQAKTGNQALQVVLSDINTLSQDVHTSAEAIQRLNQDSTSIGTVLTVINSIAEQTNLLALNAAIEAARAGEAGRGFAVVADEVRNLAHRTQQSIAQIEELIANLQQGSQNAVATMDSSRTLASLTLEHAQEAGEELTAITRTVSEIQAMNIQIATAAEEQSAVAEEINVNVDNVNNIADQSAAAVEETSASAAELARLSQSLQSLVARFKI</sequence>
<dbReference type="PROSITE" id="PS51753">
    <property type="entry name" value="HBM"/>
    <property type="match status" value="1"/>
</dbReference>
<dbReference type="AlphaFoldDB" id="A0AAE9VRU4"/>
<keyword evidence="7 9" id="KW-0807">Transducer</keyword>
<evidence type="ECO:0000256" key="10">
    <source>
        <dbReference type="SAM" id="Phobius"/>
    </source>
</evidence>
<evidence type="ECO:0000256" key="4">
    <source>
        <dbReference type="ARBA" id="ARBA00022692"/>
    </source>
</evidence>
<dbReference type="PROSITE" id="PS50885">
    <property type="entry name" value="HAMP"/>
    <property type="match status" value="1"/>
</dbReference>
<reference evidence="15 16" key="1">
    <citation type="submission" date="2022-12" db="EMBL/GenBank/DDBJ databases">
        <title>Coexistence and Characterization of a Novel Tigecycline Resistance gene tet(X) variant and blaNDM-1 in a Pseudomonas caeni Isolate of Chicken Origin.</title>
        <authorList>
            <person name="Lu X."/>
            <person name="Zhang L."/>
            <person name="Li R."/>
            <person name="Wang Z."/>
        </authorList>
    </citation>
    <scope>NUCLEOTIDE SEQUENCE [LARGE SCALE GENOMIC DNA]</scope>
    <source>
        <strain evidence="15 16">CE14</strain>
    </source>
</reference>
<feature type="transmembrane region" description="Helical" evidence="10">
    <location>
        <begin position="289"/>
        <end position="310"/>
    </location>
</feature>
<dbReference type="PROSITE" id="PS50111">
    <property type="entry name" value="CHEMOTAXIS_TRANSDUC_2"/>
    <property type="match status" value="1"/>
</dbReference>
<dbReference type="CDD" id="cd11386">
    <property type="entry name" value="MCP_signal"/>
    <property type="match status" value="1"/>
</dbReference>
<dbReference type="Gene3D" id="1.20.1440.210">
    <property type="match status" value="1"/>
</dbReference>
<keyword evidence="3" id="KW-1003">Cell membrane</keyword>
<dbReference type="InterPro" id="IPR004089">
    <property type="entry name" value="MCPsignal_dom"/>
</dbReference>
<name>A0AAE9VRU4_9GAMM</name>
<feature type="domain" description="HBM" evidence="14">
    <location>
        <begin position="37"/>
        <end position="284"/>
    </location>
</feature>
<evidence type="ECO:0000256" key="1">
    <source>
        <dbReference type="ARBA" id="ARBA00004429"/>
    </source>
</evidence>
<proteinExistence type="inferred from homology"/>
<dbReference type="GO" id="GO:0006935">
    <property type="term" value="P:chemotaxis"/>
    <property type="evidence" value="ECO:0007669"/>
    <property type="project" value="UniProtKB-KW"/>
</dbReference>
<evidence type="ECO:0000256" key="2">
    <source>
        <dbReference type="ARBA" id="ARBA00022500"/>
    </source>
</evidence>
<dbReference type="FunFam" id="1.10.287.950:FF:000001">
    <property type="entry name" value="Methyl-accepting chemotaxis sensory transducer"/>
    <property type="match status" value="1"/>
</dbReference>
<feature type="domain" description="T-SNARE coiled-coil homology" evidence="12">
    <location>
        <begin position="555"/>
        <end position="617"/>
    </location>
</feature>
<dbReference type="GO" id="GO:0007165">
    <property type="term" value="P:signal transduction"/>
    <property type="evidence" value="ECO:0007669"/>
    <property type="project" value="UniProtKB-KW"/>
</dbReference>
<protein>
    <submittedName>
        <fullName evidence="15">Methyl-accepting chemotaxis protein</fullName>
    </submittedName>
</protein>
<evidence type="ECO:0000256" key="7">
    <source>
        <dbReference type="ARBA" id="ARBA00023224"/>
    </source>
</evidence>
<dbReference type="RefSeq" id="WP_269819176.1">
    <property type="nucleotide sequence ID" value="NZ_CP114976.1"/>
</dbReference>
<dbReference type="SMART" id="SM00283">
    <property type="entry name" value="MA"/>
    <property type="match status" value="1"/>
</dbReference>
<evidence type="ECO:0000256" key="6">
    <source>
        <dbReference type="ARBA" id="ARBA00023136"/>
    </source>
</evidence>
<keyword evidence="2" id="KW-0145">Chemotaxis</keyword>
<comment type="subcellular location">
    <subcellularLocation>
        <location evidence="1">Cell inner membrane</location>
        <topology evidence="1">Multi-pass membrane protein</topology>
    </subcellularLocation>
</comment>
<keyword evidence="5 10" id="KW-1133">Transmembrane helix</keyword>
<dbReference type="SUPFAM" id="SSF58104">
    <property type="entry name" value="Methyl-accepting chemotaxis protein (MCP) signaling domain"/>
    <property type="match status" value="1"/>
</dbReference>
<evidence type="ECO:0000256" key="8">
    <source>
        <dbReference type="ARBA" id="ARBA00029447"/>
    </source>
</evidence>
<dbReference type="GO" id="GO:0005886">
    <property type="term" value="C:plasma membrane"/>
    <property type="evidence" value="ECO:0007669"/>
    <property type="project" value="UniProtKB-SubCell"/>
</dbReference>
<evidence type="ECO:0000259" key="12">
    <source>
        <dbReference type="PROSITE" id="PS50192"/>
    </source>
</evidence>
<dbReference type="SMART" id="SM00304">
    <property type="entry name" value="HAMP"/>
    <property type="match status" value="2"/>
</dbReference>
<evidence type="ECO:0000313" key="16">
    <source>
        <dbReference type="Proteomes" id="UP001212189"/>
    </source>
</evidence>
<dbReference type="PANTHER" id="PTHR32089:SF120">
    <property type="entry name" value="METHYL-ACCEPTING CHEMOTAXIS PROTEIN TLPQ"/>
    <property type="match status" value="1"/>
</dbReference>
<dbReference type="InterPro" id="IPR032255">
    <property type="entry name" value="HBM"/>
</dbReference>
<dbReference type="SMART" id="SM01358">
    <property type="entry name" value="HBM"/>
    <property type="match status" value="1"/>
</dbReference>